<proteinExistence type="predicted"/>
<dbReference type="GeneID" id="74186982"/>
<comment type="caution">
    <text evidence="4">The sequence shown here is derived from an EMBL/GenBank/DDBJ whole genome shotgun (WGS) entry which is preliminary data.</text>
</comment>
<organism evidence="4 5">
    <name type="scientific">Staphylococcus borealis</name>
    <dbReference type="NCBI Taxonomy" id="2742203"/>
    <lineage>
        <taxon>Bacteria</taxon>
        <taxon>Bacillati</taxon>
        <taxon>Bacillota</taxon>
        <taxon>Bacilli</taxon>
        <taxon>Bacillales</taxon>
        <taxon>Staphylococcaceae</taxon>
        <taxon>Staphylococcus</taxon>
    </lineage>
</organism>
<dbReference type="InterPro" id="IPR050861">
    <property type="entry name" value="Dihydroxyacetone_Kinase"/>
</dbReference>
<feature type="domain" description="DhaL" evidence="3">
    <location>
        <begin position="4"/>
        <end position="189"/>
    </location>
</feature>
<dbReference type="SUPFAM" id="SSF101473">
    <property type="entry name" value="DhaL-like"/>
    <property type="match status" value="1"/>
</dbReference>
<evidence type="ECO:0000256" key="2">
    <source>
        <dbReference type="ARBA" id="ARBA00022777"/>
    </source>
</evidence>
<dbReference type="InterPro" id="IPR012737">
    <property type="entry name" value="DhaK_L_YcgS"/>
</dbReference>
<sequence length="193" mass="21340">MDVKEMKQRLLDLETTFSEKETVLTDLDRAIGDGDHGVNMLRGFKSLKDKIDDSSMASLFKTTGMALMSNIGGASGPLYGFSFVKMSNVVKDDIDNDNLKAVVTEFANAIAQRGKVQRNEKTMFDVVDRAREALENEETLTFEVLQQFATDTKVIEATKGRAAYFKKDSIGYVDPGAQSMVYILSALIGDDIK</sequence>
<gene>
    <name evidence="4" type="primary">dhaL</name>
    <name evidence="4" type="ORF">HUN84_08000</name>
</gene>
<evidence type="ECO:0000313" key="5">
    <source>
        <dbReference type="Proteomes" id="UP000610527"/>
    </source>
</evidence>
<protein>
    <submittedName>
        <fullName evidence="4">Dihydroxyacetone kinase subunit L</fullName>
    </submittedName>
</protein>
<dbReference type="PANTHER" id="PTHR28629:SF4">
    <property type="entry name" value="TRIOKINASE_FMN CYCLASE"/>
    <property type="match status" value="1"/>
</dbReference>
<dbReference type="Proteomes" id="UP000610527">
    <property type="component" value="Unassembled WGS sequence"/>
</dbReference>
<dbReference type="RefSeq" id="WP_053030670.1">
    <property type="nucleotide sequence ID" value="NZ_CUEE01000009.1"/>
</dbReference>
<dbReference type="EMBL" id="JABVEG010000004">
    <property type="protein sequence ID" value="NUI82664.1"/>
    <property type="molecule type" value="Genomic_DNA"/>
</dbReference>
<keyword evidence="2 4" id="KW-0418">Kinase</keyword>
<dbReference type="NCBIfam" id="TIGR02365">
    <property type="entry name" value="dha_L_ycgS"/>
    <property type="match status" value="1"/>
</dbReference>
<evidence type="ECO:0000259" key="3">
    <source>
        <dbReference type="PROSITE" id="PS51480"/>
    </source>
</evidence>
<evidence type="ECO:0000256" key="1">
    <source>
        <dbReference type="ARBA" id="ARBA00022679"/>
    </source>
</evidence>
<dbReference type="Gene3D" id="1.25.40.340">
    <property type="match status" value="1"/>
</dbReference>
<dbReference type="PROSITE" id="PS51480">
    <property type="entry name" value="DHAL"/>
    <property type="match status" value="1"/>
</dbReference>
<name>A0ABX2LML4_9STAP</name>
<dbReference type="InterPro" id="IPR036117">
    <property type="entry name" value="DhaL_dom_sf"/>
</dbReference>
<dbReference type="GO" id="GO:0016301">
    <property type="term" value="F:kinase activity"/>
    <property type="evidence" value="ECO:0007669"/>
    <property type="project" value="UniProtKB-KW"/>
</dbReference>
<dbReference type="PANTHER" id="PTHR28629">
    <property type="entry name" value="TRIOKINASE/FMN CYCLASE"/>
    <property type="match status" value="1"/>
</dbReference>
<dbReference type="Pfam" id="PF02734">
    <property type="entry name" value="Dak2"/>
    <property type="match status" value="1"/>
</dbReference>
<keyword evidence="1" id="KW-0808">Transferase</keyword>
<dbReference type="InterPro" id="IPR004007">
    <property type="entry name" value="DhaL_dom"/>
</dbReference>
<dbReference type="SMART" id="SM01120">
    <property type="entry name" value="Dak2"/>
    <property type="match status" value="1"/>
</dbReference>
<evidence type="ECO:0000313" key="4">
    <source>
        <dbReference type="EMBL" id="NUI82664.1"/>
    </source>
</evidence>
<reference evidence="4 5" key="1">
    <citation type="submission" date="2020-06" db="EMBL/GenBank/DDBJ databases">
        <title>Staphylococcus borealis sp. nov. -A novel member of the Staphylococcaceae family isolated from skin and blood in humans.</title>
        <authorList>
            <person name="Pain M."/>
            <person name="Wolden R."/>
            <person name="Jaen-Luchoro D."/>
            <person name="Salva-Serra F."/>
            <person name="Iglesias B.P."/>
            <person name="Karlsson R."/>
            <person name="Klingenberg C."/>
            <person name="Cavanagh J.P."/>
        </authorList>
    </citation>
    <scope>NUCLEOTIDE SEQUENCE [LARGE SCALE GENOMIC DNA]</scope>
    <source>
        <strain evidence="4 5">58-22</strain>
    </source>
</reference>
<keyword evidence="5" id="KW-1185">Reference proteome</keyword>
<accession>A0ABX2LML4</accession>